<accession>A0AAV2CK77</accession>
<evidence type="ECO:0000313" key="1">
    <source>
        <dbReference type="EMBL" id="CAL1356952.1"/>
    </source>
</evidence>
<keyword evidence="2" id="KW-1185">Reference proteome</keyword>
<dbReference type="AlphaFoldDB" id="A0AAV2CK77"/>
<evidence type="ECO:0000313" key="2">
    <source>
        <dbReference type="Proteomes" id="UP001497516"/>
    </source>
</evidence>
<proteinExistence type="predicted"/>
<organism evidence="1 2">
    <name type="scientific">Linum trigynum</name>
    <dbReference type="NCBI Taxonomy" id="586398"/>
    <lineage>
        <taxon>Eukaryota</taxon>
        <taxon>Viridiplantae</taxon>
        <taxon>Streptophyta</taxon>
        <taxon>Embryophyta</taxon>
        <taxon>Tracheophyta</taxon>
        <taxon>Spermatophyta</taxon>
        <taxon>Magnoliopsida</taxon>
        <taxon>eudicotyledons</taxon>
        <taxon>Gunneridae</taxon>
        <taxon>Pentapetalae</taxon>
        <taxon>rosids</taxon>
        <taxon>fabids</taxon>
        <taxon>Malpighiales</taxon>
        <taxon>Linaceae</taxon>
        <taxon>Linum</taxon>
    </lineage>
</organism>
<gene>
    <name evidence="1" type="ORF">LTRI10_LOCUS4617</name>
</gene>
<protein>
    <submittedName>
        <fullName evidence="1">Uncharacterized protein</fullName>
    </submittedName>
</protein>
<name>A0AAV2CK77_9ROSI</name>
<dbReference type="Proteomes" id="UP001497516">
    <property type="component" value="Chromosome 1"/>
</dbReference>
<reference evidence="1 2" key="1">
    <citation type="submission" date="2024-04" db="EMBL/GenBank/DDBJ databases">
        <authorList>
            <person name="Fracassetti M."/>
        </authorList>
    </citation>
    <scope>NUCLEOTIDE SEQUENCE [LARGE SCALE GENOMIC DNA]</scope>
</reference>
<dbReference type="EMBL" id="OZ034813">
    <property type="protein sequence ID" value="CAL1356952.1"/>
    <property type="molecule type" value="Genomic_DNA"/>
</dbReference>
<sequence>MASSFVDLVTAAPHLGQTRRPILQRLRRFFRRRPLSPPKSLETNKLSAVEVLFDLLFLHRADDEPNLNDSYPNMFQIQGDPACVTCFLALLCFSIAGL</sequence>